<reference evidence="3 4" key="1">
    <citation type="submission" date="2018-09" db="EMBL/GenBank/DDBJ databases">
        <authorList>
            <person name="Zhu H."/>
        </authorList>
    </citation>
    <scope>NUCLEOTIDE SEQUENCE [LARGE SCALE GENOMIC DNA]</scope>
    <source>
        <strain evidence="3 4">K2S05-167</strain>
    </source>
</reference>
<sequence length="208" mass="23815">METSVSQTELLRTRFAQQGSYLTSSQVRAEGIDLKVIGRMIEAGEVEQVQRGVYRHTGADLPEHADLIELQLRVPYARLTLMTALDLHGLTTTRPTRIQVAIPTNRAMPDLTYPPVQVYWYPPEVYEAGTLSFGQPPLTFTTYSPEKTLADLLRMAGKIGRQPYREGLTNYLTRLERNISELLRMARIDRVEDELRRDLEVLTHDETR</sequence>
<dbReference type="InterPro" id="IPR018547">
    <property type="entry name" value="AbiEi_C"/>
</dbReference>
<feature type="domain" description="AbiEi antitoxin C-terminal" evidence="1">
    <location>
        <begin position="74"/>
        <end position="158"/>
    </location>
</feature>
<name>A0A418V9K4_9DEIO</name>
<dbReference type="InterPro" id="IPR025159">
    <property type="entry name" value="AbiEi_N"/>
</dbReference>
<dbReference type="Pfam" id="PF09407">
    <property type="entry name" value="AbiEi_1"/>
    <property type="match status" value="1"/>
</dbReference>
<dbReference type="AlphaFoldDB" id="A0A418V9K4"/>
<dbReference type="Proteomes" id="UP000286287">
    <property type="component" value="Unassembled WGS sequence"/>
</dbReference>
<evidence type="ECO:0000259" key="1">
    <source>
        <dbReference type="Pfam" id="PF09407"/>
    </source>
</evidence>
<gene>
    <name evidence="3" type="ORF">D3875_15505</name>
</gene>
<accession>A0A418V9K4</accession>
<comment type="caution">
    <text evidence="3">The sequence shown here is derived from an EMBL/GenBank/DDBJ whole genome shotgun (WGS) entry which is preliminary data.</text>
</comment>
<dbReference type="OrthoDB" id="9789781at2"/>
<proteinExistence type="predicted"/>
<evidence type="ECO:0000313" key="3">
    <source>
        <dbReference type="EMBL" id="RJF72737.1"/>
    </source>
</evidence>
<dbReference type="EMBL" id="QYUJ01000014">
    <property type="protein sequence ID" value="RJF72737.1"/>
    <property type="molecule type" value="Genomic_DNA"/>
</dbReference>
<evidence type="ECO:0000313" key="4">
    <source>
        <dbReference type="Proteomes" id="UP000286287"/>
    </source>
</evidence>
<dbReference type="Pfam" id="PF13338">
    <property type="entry name" value="AbiEi_4"/>
    <property type="match status" value="1"/>
</dbReference>
<evidence type="ECO:0000259" key="2">
    <source>
        <dbReference type="Pfam" id="PF13338"/>
    </source>
</evidence>
<protein>
    <submittedName>
        <fullName evidence="3">Transcriptional regulator-like protein</fullName>
    </submittedName>
</protein>
<keyword evidence="4" id="KW-1185">Reference proteome</keyword>
<organism evidence="3 4">
    <name type="scientific">Deinococcus cavernae</name>
    <dbReference type="NCBI Taxonomy" id="2320857"/>
    <lineage>
        <taxon>Bacteria</taxon>
        <taxon>Thermotogati</taxon>
        <taxon>Deinococcota</taxon>
        <taxon>Deinococci</taxon>
        <taxon>Deinococcales</taxon>
        <taxon>Deinococcaceae</taxon>
        <taxon>Deinococcus</taxon>
    </lineage>
</organism>
<dbReference type="RefSeq" id="WP_119765167.1">
    <property type="nucleotide sequence ID" value="NZ_QYUJ01000014.1"/>
</dbReference>
<feature type="domain" description="AbiEi antitoxin N-terminal" evidence="2">
    <location>
        <begin position="10"/>
        <end position="55"/>
    </location>
</feature>